<dbReference type="Pfam" id="PF13193">
    <property type="entry name" value="AMP-binding_C"/>
    <property type="match status" value="1"/>
</dbReference>
<evidence type="ECO:0000313" key="5">
    <source>
        <dbReference type="EMBL" id="NQE34939.1"/>
    </source>
</evidence>
<dbReference type="InterPro" id="IPR045851">
    <property type="entry name" value="AMP-bd_C_sf"/>
</dbReference>
<dbReference type="SUPFAM" id="SSF52777">
    <property type="entry name" value="CoA-dependent acyltransferases"/>
    <property type="match status" value="2"/>
</dbReference>
<dbReference type="InterPro" id="IPR020845">
    <property type="entry name" value="AMP-binding_CS"/>
</dbReference>
<evidence type="ECO:0000256" key="2">
    <source>
        <dbReference type="ARBA" id="ARBA00004924"/>
    </source>
</evidence>
<dbReference type="Gene3D" id="3.30.559.30">
    <property type="entry name" value="Nonribosomal peptide synthetase, condensation domain"/>
    <property type="match status" value="1"/>
</dbReference>
<keyword evidence="3 5" id="KW-0436">Ligase</keyword>
<name>A0ABX2CX99_9CYAN</name>
<dbReference type="InterPro" id="IPR010071">
    <property type="entry name" value="AA_adenyl_dom"/>
</dbReference>
<dbReference type="EC" id="6.3.2.-" evidence="5"/>
<evidence type="ECO:0000313" key="6">
    <source>
        <dbReference type="Proteomes" id="UP000702425"/>
    </source>
</evidence>
<dbReference type="InterPro" id="IPR009081">
    <property type="entry name" value="PP-bd_ACP"/>
</dbReference>
<dbReference type="InterPro" id="IPR000873">
    <property type="entry name" value="AMP-dep_synth/lig_dom"/>
</dbReference>
<proteinExistence type="predicted"/>
<dbReference type="EMBL" id="SRRZ01000043">
    <property type="protein sequence ID" value="NQE34939.1"/>
    <property type="molecule type" value="Genomic_DNA"/>
</dbReference>
<dbReference type="InterPro" id="IPR036736">
    <property type="entry name" value="ACP-like_sf"/>
</dbReference>
<protein>
    <submittedName>
        <fullName evidence="5">Phenyloxazoline synthase MbtB</fullName>
        <ecNumber evidence="5">6.3.2.-</ecNumber>
    </submittedName>
</protein>
<dbReference type="Proteomes" id="UP000702425">
    <property type="component" value="Unassembled WGS sequence"/>
</dbReference>
<dbReference type="SUPFAM" id="SSF56801">
    <property type="entry name" value="Acetyl-CoA synthetase-like"/>
    <property type="match status" value="1"/>
</dbReference>
<dbReference type="InterPro" id="IPR041464">
    <property type="entry name" value="TubC_N"/>
</dbReference>
<accession>A0ABX2CX99</accession>
<keyword evidence="6" id="KW-1185">Reference proteome</keyword>
<evidence type="ECO:0000256" key="3">
    <source>
        <dbReference type="ARBA" id="ARBA00022598"/>
    </source>
</evidence>
<dbReference type="PANTHER" id="PTHR45527">
    <property type="entry name" value="NONRIBOSOMAL PEPTIDE SYNTHETASE"/>
    <property type="match status" value="1"/>
</dbReference>
<dbReference type="Gene3D" id="3.40.50.980">
    <property type="match status" value="2"/>
</dbReference>
<evidence type="ECO:0000256" key="1">
    <source>
        <dbReference type="ARBA" id="ARBA00001957"/>
    </source>
</evidence>
<evidence type="ECO:0000259" key="4">
    <source>
        <dbReference type="PROSITE" id="PS50075"/>
    </source>
</evidence>
<sequence>MNLHLLLNTLSNQGIKLSTNGSSLEIDAPKGAITPELRNSLIEHKAELILLLRQNSMSASSTSLPIIKPAPDLRYEPFPLTDMQHAFWVGRSGVLDLGNVANHGYYEIECHALDVERLNAALPKLIDRHDMLRAIVLPDGQQQVLKQVPAYQMEVLDLRGQEKEVVISEIETIRDRLSHQVLPADQWPLFEFRATRLNGDVVRLHISYDLQVFDAWSLFRLFDEWFQLYQNPDAILPPLEITFRDYVLAEQALQDTELYKRSHEYWLSRLDTLSLAPDLPLAKNPKELKEHRNRRYESGLERTDWQQLKLLSAQAGVTPSGLLLAAFAEIIALWSQSQKFTINLALFNRLPLHPQVHDILGDFTSVTLLAVDNAACESFIDRAIRLQKQLWQDLEHRYFSGVSVTRELARRRGTTPSAMPIVFTSTLGFRSLGQETLTFSHFGELVYGISQASQAWMDIQVWEEKEALTFNWDVVEELFPEGAIADMFEAYCSLLKQLATSESAWVETKRQLLPPAQLAQRNAINATDAAISDDLLHSLFAAQVRERGGEKAVISSARTLTYQELFERSNQVGHRLRQLGVLPNRLVAIVMEKGWEQIVAVMGILASGAAYVPIAPGLPEERLSYLLENSEVQIVLTQSRLKEKLTWRSGIQLICVDNEDLARESKQALNPVQTPDDLAYVIYTSGTTGLPKGVMITHRNVSNVVVYTNQRFNVSSQDRILALTALNHDLSVYDIFGLLSAGGAIVVPDAAAVKDPRHWVDLMVREGVTLWNSVPAMMEMLVDYMEGESGALLKSLRLAILGGDWLPIYLPSRIKSLVPNTQILSIGGPTETTIWNIGYLIEKVHPNCKSIPYGQPMANSKYYILNDALEDCPMWVPGQMYCAGVQLAKGYWRNEEKTGDSFITHPRTGERLYRTGDLGCYHPDGNIEFLGRVDFQIKIRGHRIEVGEIEAALTQHPNVKASVVAAIGEQHKQQLVAYLVSDRKPNPTIEEVSEFLKKKLPDYMMPSAFTFLDALPLSANGKVDRRALLIQDSFFQKVEVAYVPPKSEVEQTIATAVREILELEKVGINDNFFDLGGNSLLITKFYRRLRDLLPNMVQYIALTDLFKYSTISALAKHLNQKSVSLLHEPKAEAEEKIQQGKNRLQQRFQKSRLMNL</sequence>
<gene>
    <name evidence="5" type="primary">mbtB_1</name>
    <name evidence="5" type="ORF">E5S67_02668</name>
</gene>
<comment type="caution">
    <text evidence="5">The sequence shown here is derived from an EMBL/GenBank/DDBJ whole genome shotgun (WGS) entry which is preliminary data.</text>
</comment>
<organism evidence="5 6">
    <name type="scientific">Microcoleus asticus IPMA8</name>
    <dbReference type="NCBI Taxonomy" id="2563858"/>
    <lineage>
        <taxon>Bacteria</taxon>
        <taxon>Bacillati</taxon>
        <taxon>Cyanobacteriota</taxon>
        <taxon>Cyanophyceae</taxon>
        <taxon>Oscillatoriophycideae</taxon>
        <taxon>Oscillatoriales</taxon>
        <taxon>Microcoleaceae</taxon>
        <taxon>Microcoleus</taxon>
        <taxon>Microcoleus asticus</taxon>
    </lineage>
</organism>
<dbReference type="Gene3D" id="3.30.559.10">
    <property type="entry name" value="Chloramphenicol acetyltransferase-like domain"/>
    <property type="match status" value="1"/>
</dbReference>
<dbReference type="RefSeq" id="WP_172187947.1">
    <property type="nucleotide sequence ID" value="NZ_CAWPPK010000256.1"/>
</dbReference>
<dbReference type="InterPro" id="IPR020459">
    <property type="entry name" value="AMP-binding"/>
</dbReference>
<reference evidence="5 6" key="1">
    <citation type="journal article" date="2020" name="Sci. Rep.">
        <title>A novel cyanobacterial geosmin producer, revising GeoA distribution and dispersion patterns in Bacteria.</title>
        <authorList>
            <person name="Churro C."/>
            <person name="Semedo-Aguiar A.P."/>
            <person name="Silva A.D."/>
            <person name="Pereira-Leal J.B."/>
            <person name="Leite R.B."/>
        </authorList>
    </citation>
    <scope>NUCLEOTIDE SEQUENCE [LARGE SCALE GENOMIC DNA]</scope>
    <source>
        <strain evidence="5 6">IPMA8</strain>
    </source>
</reference>
<dbReference type="SUPFAM" id="SSF47336">
    <property type="entry name" value="ACP-like"/>
    <property type="match status" value="1"/>
</dbReference>
<dbReference type="InterPro" id="IPR001242">
    <property type="entry name" value="Condensation_dom"/>
</dbReference>
<dbReference type="PROSITE" id="PS00455">
    <property type="entry name" value="AMP_BINDING"/>
    <property type="match status" value="1"/>
</dbReference>
<dbReference type="InterPro" id="IPR025110">
    <property type="entry name" value="AMP-bd_C"/>
</dbReference>
<dbReference type="PANTHER" id="PTHR45527:SF10">
    <property type="entry name" value="PYOCHELIN SYNTHASE PCHF"/>
    <property type="match status" value="1"/>
</dbReference>
<dbReference type="InterPro" id="IPR057737">
    <property type="entry name" value="Condensation_MtbB-like"/>
</dbReference>
<dbReference type="GO" id="GO:0016874">
    <property type="term" value="F:ligase activity"/>
    <property type="evidence" value="ECO:0007669"/>
    <property type="project" value="UniProtKB-KW"/>
</dbReference>
<dbReference type="Gene3D" id="3.30.300.30">
    <property type="match status" value="1"/>
</dbReference>
<dbReference type="InterPro" id="IPR023213">
    <property type="entry name" value="CAT-like_dom_sf"/>
</dbReference>
<dbReference type="PROSITE" id="PS50075">
    <property type="entry name" value="CARRIER"/>
    <property type="match status" value="1"/>
</dbReference>
<dbReference type="CDD" id="cd12114">
    <property type="entry name" value="A_NRPS_TlmIV_like"/>
    <property type="match status" value="1"/>
</dbReference>
<dbReference type="Gene3D" id="1.10.10.1830">
    <property type="entry name" value="Non-ribosomal peptide synthase, adenylation domain"/>
    <property type="match status" value="1"/>
</dbReference>
<dbReference type="Gene3D" id="2.30.38.10">
    <property type="entry name" value="Luciferase, Domain 3"/>
    <property type="match status" value="1"/>
</dbReference>
<dbReference type="Pfam" id="PF18563">
    <property type="entry name" value="TubC_N"/>
    <property type="match status" value="1"/>
</dbReference>
<dbReference type="Gene3D" id="1.10.1200.10">
    <property type="entry name" value="ACP-like"/>
    <property type="match status" value="1"/>
</dbReference>
<comment type="pathway">
    <text evidence="2">Siderophore biosynthesis.</text>
</comment>
<feature type="domain" description="Carrier" evidence="4">
    <location>
        <begin position="1044"/>
        <end position="1122"/>
    </location>
</feature>
<dbReference type="Pfam" id="PF00550">
    <property type="entry name" value="PP-binding"/>
    <property type="match status" value="1"/>
</dbReference>
<dbReference type="Pfam" id="PF00668">
    <property type="entry name" value="Condensation"/>
    <property type="match status" value="1"/>
</dbReference>
<comment type="cofactor">
    <cofactor evidence="1">
        <name>pantetheine 4'-phosphate</name>
        <dbReference type="ChEBI" id="CHEBI:47942"/>
    </cofactor>
</comment>
<dbReference type="CDD" id="cd19535">
    <property type="entry name" value="Cyc_NRPS"/>
    <property type="match status" value="1"/>
</dbReference>
<dbReference type="PRINTS" id="PR00154">
    <property type="entry name" value="AMPBINDING"/>
</dbReference>
<dbReference type="NCBIfam" id="TIGR01733">
    <property type="entry name" value="AA-adenyl-dom"/>
    <property type="match status" value="1"/>
</dbReference>
<dbReference type="InterPro" id="IPR044894">
    <property type="entry name" value="TubC_N_sf"/>
</dbReference>
<dbReference type="Pfam" id="PF00501">
    <property type="entry name" value="AMP-binding"/>
    <property type="match status" value="1"/>
</dbReference>